<proteinExistence type="predicted"/>
<comment type="caution">
    <text evidence="1">The sequence shown here is derived from an EMBL/GenBank/DDBJ whole genome shotgun (WGS) entry which is preliminary data.</text>
</comment>
<protein>
    <recommendedName>
        <fullName evidence="3">Excreted virulence factor EspC, type VII ESX diderm</fullName>
    </recommendedName>
</protein>
<dbReference type="Proteomes" id="UP000638648">
    <property type="component" value="Unassembled WGS sequence"/>
</dbReference>
<accession>A0A927MWT3</accession>
<reference evidence="1" key="1">
    <citation type="submission" date="2020-10" db="EMBL/GenBank/DDBJ databases">
        <title>Sequencing the genomes of 1000 actinobacteria strains.</title>
        <authorList>
            <person name="Klenk H.-P."/>
        </authorList>
    </citation>
    <scope>NUCLEOTIDE SEQUENCE</scope>
    <source>
        <strain evidence="1">DSM 45354</strain>
    </source>
</reference>
<evidence type="ECO:0000313" key="1">
    <source>
        <dbReference type="EMBL" id="MBE1606208.1"/>
    </source>
</evidence>
<organism evidence="1 2">
    <name type="scientific">Actinopolymorpha pittospori</name>
    <dbReference type="NCBI Taxonomy" id="648752"/>
    <lineage>
        <taxon>Bacteria</taxon>
        <taxon>Bacillati</taxon>
        <taxon>Actinomycetota</taxon>
        <taxon>Actinomycetes</taxon>
        <taxon>Propionibacteriales</taxon>
        <taxon>Actinopolymorphaceae</taxon>
        <taxon>Actinopolymorpha</taxon>
    </lineage>
</organism>
<gene>
    <name evidence="1" type="ORF">HEB94_003056</name>
</gene>
<keyword evidence="2" id="KW-1185">Reference proteome</keyword>
<dbReference type="EMBL" id="JADBEM010000001">
    <property type="protein sequence ID" value="MBE1606208.1"/>
    <property type="molecule type" value="Genomic_DNA"/>
</dbReference>
<dbReference type="AlphaFoldDB" id="A0A927MWT3"/>
<sequence length="109" mass="11667">MDERRIDWGVIRTAGGDLGRLAGDLESLTQETEQLLAGFGEPWGSDDIGSLIGETCTICADKIFDLFDEVAAIMRTDAEDLGVMADNYQASQGKATATVQWAGDPLANI</sequence>
<name>A0A927MWT3_9ACTN</name>
<dbReference type="RefSeq" id="WP_192750376.1">
    <property type="nucleotide sequence ID" value="NZ_BAABJL010000011.1"/>
</dbReference>
<evidence type="ECO:0008006" key="3">
    <source>
        <dbReference type="Google" id="ProtNLM"/>
    </source>
</evidence>
<evidence type="ECO:0000313" key="2">
    <source>
        <dbReference type="Proteomes" id="UP000638648"/>
    </source>
</evidence>